<dbReference type="EMBL" id="CM016556">
    <property type="protein sequence ID" value="TKW16041.1"/>
    <property type="molecule type" value="Genomic_DNA"/>
</dbReference>
<accession>A0A4U6UIF1</accession>
<sequence>MRPVNKLVNRLRLRPRKINTHSEAARTRSPKREHNQGHHHRHYRTRSRSSSSSCLRRGARSYTRALGATRAHWAPPARAAAPQHRRRRSPAPIASVGLVARPAF</sequence>
<feature type="compositionally biased region" description="Low complexity" evidence="1">
    <location>
        <begin position="68"/>
        <end position="82"/>
    </location>
</feature>
<organism evidence="2 3">
    <name type="scientific">Setaria viridis</name>
    <name type="common">Green bristlegrass</name>
    <name type="synonym">Setaria italica subsp. viridis</name>
    <dbReference type="NCBI Taxonomy" id="4556"/>
    <lineage>
        <taxon>Eukaryota</taxon>
        <taxon>Viridiplantae</taxon>
        <taxon>Streptophyta</taxon>
        <taxon>Embryophyta</taxon>
        <taxon>Tracheophyta</taxon>
        <taxon>Spermatophyta</taxon>
        <taxon>Magnoliopsida</taxon>
        <taxon>Liliopsida</taxon>
        <taxon>Poales</taxon>
        <taxon>Poaceae</taxon>
        <taxon>PACMAD clade</taxon>
        <taxon>Panicoideae</taxon>
        <taxon>Panicodae</taxon>
        <taxon>Paniceae</taxon>
        <taxon>Cenchrinae</taxon>
        <taxon>Setaria</taxon>
    </lineage>
</organism>
<evidence type="ECO:0000313" key="2">
    <source>
        <dbReference type="EMBL" id="TKW16041.1"/>
    </source>
</evidence>
<keyword evidence="3" id="KW-1185">Reference proteome</keyword>
<proteinExistence type="predicted"/>
<dbReference type="Proteomes" id="UP000298652">
    <property type="component" value="Chromosome 5"/>
</dbReference>
<name>A0A4U6UIF1_SETVI</name>
<evidence type="ECO:0000256" key="1">
    <source>
        <dbReference type="SAM" id="MobiDB-lite"/>
    </source>
</evidence>
<dbReference type="AlphaFoldDB" id="A0A4U6UIF1"/>
<feature type="compositionally biased region" description="Basic and acidic residues" evidence="1">
    <location>
        <begin position="23"/>
        <end position="36"/>
    </location>
</feature>
<reference evidence="2" key="1">
    <citation type="submission" date="2019-03" db="EMBL/GenBank/DDBJ databases">
        <title>WGS assembly of Setaria viridis.</title>
        <authorList>
            <person name="Huang P."/>
            <person name="Jenkins J."/>
            <person name="Grimwood J."/>
            <person name="Barry K."/>
            <person name="Healey A."/>
            <person name="Mamidi S."/>
            <person name="Sreedasyam A."/>
            <person name="Shu S."/>
            <person name="Feldman M."/>
            <person name="Wu J."/>
            <person name="Yu Y."/>
            <person name="Chen C."/>
            <person name="Johnson J."/>
            <person name="Rokhsar D."/>
            <person name="Baxter I."/>
            <person name="Schmutz J."/>
            <person name="Brutnell T."/>
            <person name="Kellogg E."/>
        </authorList>
    </citation>
    <scope>NUCLEOTIDE SEQUENCE [LARGE SCALE GENOMIC DNA]</scope>
</reference>
<gene>
    <name evidence="2" type="ORF">SEVIR_5G273650v2</name>
</gene>
<dbReference type="Gramene" id="TKW16041">
    <property type="protein sequence ID" value="TKW16041"/>
    <property type="gene ID" value="SEVIR_5G273650v2"/>
</dbReference>
<feature type="compositionally biased region" description="Basic residues" evidence="1">
    <location>
        <begin position="9"/>
        <end position="19"/>
    </location>
</feature>
<feature type="region of interest" description="Disordered" evidence="1">
    <location>
        <begin position="1"/>
        <end position="104"/>
    </location>
</feature>
<protein>
    <submittedName>
        <fullName evidence="2">Uncharacterized protein</fullName>
    </submittedName>
</protein>
<feature type="compositionally biased region" description="Basic residues" evidence="1">
    <location>
        <begin position="37"/>
        <end position="47"/>
    </location>
</feature>
<evidence type="ECO:0000313" key="3">
    <source>
        <dbReference type="Proteomes" id="UP000298652"/>
    </source>
</evidence>